<name>A0ABP7UB98_9SPHN</name>
<dbReference type="PANTHER" id="PTHR43284:SF1">
    <property type="entry name" value="ASPARAGINE SYNTHETASE"/>
    <property type="match status" value="1"/>
</dbReference>
<dbReference type="SUPFAM" id="SSF52402">
    <property type="entry name" value="Adenine nucleotide alpha hydrolases-like"/>
    <property type="match status" value="1"/>
</dbReference>
<evidence type="ECO:0000256" key="1">
    <source>
        <dbReference type="ARBA" id="ARBA00005187"/>
    </source>
</evidence>
<evidence type="ECO:0000259" key="4">
    <source>
        <dbReference type="Pfam" id="PF00733"/>
    </source>
</evidence>
<accession>A0ABP7UB98</accession>
<dbReference type="InterPro" id="IPR051786">
    <property type="entry name" value="ASN_synthetase/amidase"/>
</dbReference>
<dbReference type="EMBL" id="BAABBR010000001">
    <property type="protein sequence ID" value="GAA4039378.1"/>
    <property type="molecule type" value="Genomic_DNA"/>
</dbReference>
<dbReference type="PANTHER" id="PTHR43284">
    <property type="entry name" value="ASPARAGINE SYNTHETASE (GLUTAMINE-HYDROLYZING)"/>
    <property type="match status" value="1"/>
</dbReference>
<keyword evidence="6" id="KW-1185">Reference proteome</keyword>
<feature type="domain" description="Asparagine synthetase" evidence="4">
    <location>
        <begin position="93"/>
        <end position="450"/>
    </location>
</feature>
<gene>
    <name evidence="5" type="ORF">GCM10022281_20320</name>
</gene>
<evidence type="ECO:0000313" key="5">
    <source>
        <dbReference type="EMBL" id="GAA4039378.1"/>
    </source>
</evidence>
<dbReference type="InterPro" id="IPR001962">
    <property type="entry name" value="Asn_synthase"/>
</dbReference>
<comment type="pathway">
    <text evidence="1">Amino-acid biosynthesis; L-asparagine biosynthesis; L-asparagine from L-aspartate (L-Gln route): step 1/1.</text>
</comment>
<protein>
    <recommendedName>
        <fullName evidence="2">asparagine synthase (glutamine-hydrolyzing)</fullName>
        <ecNumber evidence="2">6.3.5.4</ecNumber>
    </recommendedName>
</protein>
<comment type="caution">
    <text evidence="5">The sequence shown here is derived from an EMBL/GenBank/DDBJ whole genome shotgun (WGS) entry which is preliminary data.</text>
</comment>
<dbReference type="Gene3D" id="3.60.20.10">
    <property type="entry name" value="Glutamine Phosphoribosylpyrophosphate, subunit 1, domain 1"/>
    <property type="match status" value="1"/>
</dbReference>
<dbReference type="InterPro" id="IPR029055">
    <property type="entry name" value="Ntn_hydrolases_N"/>
</dbReference>
<organism evidence="5 6">
    <name type="scientific">Sphingomonas rosea</name>
    <dbReference type="NCBI Taxonomy" id="335605"/>
    <lineage>
        <taxon>Bacteria</taxon>
        <taxon>Pseudomonadati</taxon>
        <taxon>Pseudomonadota</taxon>
        <taxon>Alphaproteobacteria</taxon>
        <taxon>Sphingomonadales</taxon>
        <taxon>Sphingomonadaceae</taxon>
        <taxon>Sphingomonas</taxon>
    </lineage>
</organism>
<evidence type="ECO:0000256" key="2">
    <source>
        <dbReference type="ARBA" id="ARBA00012737"/>
    </source>
</evidence>
<dbReference type="Gene3D" id="3.40.50.620">
    <property type="entry name" value="HUPs"/>
    <property type="match status" value="1"/>
</dbReference>
<reference evidence="6" key="1">
    <citation type="journal article" date="2019" name="Int. J. Syst. Evol. Microbiol.">
        <title>The Global Catalogue of Microorganisms (GCM) 10K type strain sequencing project: providing services to taxonomists for standard genome sequencing and annotation.</title>
        <authorList>
            <consortium name="The Broad Institute Genomics Platform"/>
            <consortium name="The Broad Institute Genome Sequencing Center for Infectious Disease"/>
            <person name="Wu L."/>
            <person name="Ma J."/>
        </authorList>
    </citation>
    <scope>NUCLEOTIDE SEQUENCE [LARGE SCALE GENOMIC DNA]</scope>
    <source>
        <strain evidence="6">JCM 17564</strain>
    </source>
</reference>
<evidence type="ECO:0000313" key="6">
    <source>
        <dbReference type="Proteomes" id="UP001424459"/>
    </source>
</evidence>
<dbReference type="Pfam" id="PF00733">
    <property type="entry name" value="Asn_synthase"/>
    <property type="match status" value="1"/>
</dbReference>
<sequence>MFYGTHEGVFMCASIPQALHRAGMPAILDVEYSAATFAMAEASLDATMFKGIRRLGPGEAITFSMDGAAISRTRIWHPDTQVQRAPSPERVFEIVEKAVTAALRRSRGLAATQLSAGRDSGLITTMAARHEPHLVAFTAAPSRGFFDSGLPHFLQDESELAGTVARWCGARHHVVRTVDDSSSFMETVRRFHATSARSVLNVRNVFWWDGIGRAASATGASILLTGSIGNLTVSAGGVNALGDVRREEGLGRWWPLAQKLALLPDVDWKTVANQSFPVLFPARVRRGLRKLARRPDRFSPGRNLFRQDFQERVAAIRAEKGRYDQRFYHEERAQALEVVDLEERTLAAHYGLSVRDPTADLRVAKLFLGMPAIDLVSEKGGRPLFDRCFGPLFPPEWHDERRRGLQSADWMEQFRPNDLLETLEEIETSNLARELIDLPYAQQLLQRWVSVPTTPAEQLLYSGSLLEALAFGLFVKDHF</sequence>
<dbReference type="Proteomes" id="UP001424459">
    <property type="component" value="Unassembled WGS sequence"/>
</dbReference>
<comment type="catalytic activity">
    <reaction evidence="3">
        <text>L-aspartate + L-glutamine + ATP + H2O = L-asparagine + L-glutamate + AMP + diphosphate + H(+)</text>
        <dbReference type="Rhea" id="RHEA:12228"/>
        <dbReference type="ChEBI" id="CHEBI:15377"/>
        <dbReference type="ChEBI" id="CHEBI:15378"/>
        <dbReference type="ChEBI" id="CHEBI:29985"/>
        <dbReference type="ChEBI" id="CHEBI:29991"/>
        <dbReference type="ChEBI" id="CHEBI:30616"/>
        <dbReference type="ChEBI" id="CHEBI:33019"/>
        <dbReference type="ChEBI" id="CHEBI:58048"/>
        <dbReference type="ChEBI" id="CHEBI:58359"/>
        <dbReference type="ChEBI" id="CHEBI:456215"/>
        <dbReference type="EC" id="6.3.5.4"/>
    </reaction>
</comment>
<dbReference type="InterPro" id="IPR014729">
    <property type="entry name" value="Rossmann-like_a/b/a_fold"/>
</dbReference>
<evidence type="ECO:0000256" key="3">
    <source>
        <dbReference type="ARBA" id="ARBA00048741"/>
    </source>
</evidence>
<dbReference type="EC" id="6.3.5.4" evidence="2"/>
<proteinExistence type="predicted"/>